<dbReference type="EMBL" id="BAABGT010000101">
    <property type="protein sequence ID" value="GAA4557302.1"/>
    <property type="molecule type" value="Genomic_DNA"/>
</dbReference>
<dbReference type="PANTHER" id="PTHR43245:SF52">
    <property type="entry name" value="NAD-DEPENDENT EPIMERASE_DEHYDRATASE"/>
    <property type="match status" value="1"/>
</dbReference>
<dbReference type="InterPro" id="IPR050177">
    <property type="entry name" value="Lipid_A_modif_metabolic_enz"/>
</dbReference>
<protein>
    <submittedName>
        <fullName evidence="2">NAD-dependent epimerase/dehydratase family protein</fullName>
    </submittedName>
</protein>
<dbReference type="Gene3D" id="3.40.50.720">
    <property type="entry name" value="NAD(P)-binding Rossmann-like Domain"/>
    <property type="match status" value="1"/>
</dbReference>
<evidence type="ECO:0000313" key="2">
    <source>
        <dbReference type="EMBL" id="GAA4557302.1"/>
    </source>
</evidence>
<evidence type="ECO:0000313" key="3">
    <source>
        <dbReference type="Proteomes" id="UP001501598"/>
    </source>
</evidence>
<dbReference type="Pfam" id="PF01370">
    <property type="entry name" value="Epimerase"/>
    <property type="match status" value="1"/>
</dbReference>
<sequence length="365" mass="39152">MPVTRSGPPGGADDVGDPPSVVLVTGVSRFLGGNLAARLAADPRIDRVVGVDTVPPPRDMLRRMGRAEFVRADIRNPLIAKVISGAGVDTVVHAALSSGPGQSGGRTAMKEMNVIGTMQLLAACQKAETVRRVVLKSTTAVYGSGSRDPALFDESMTPKDLPSGGYAKDAAEIEGYLRGFARRRPDVTTTVLRFCNYVGPRIDTVMTRYFALHVVPTVLGFDARLQFLHEEDALAVLERAATHDLPGVFNVAADGVLMLSQAIRRAGQIQVGVPSLAVGPVGRLLRGARIVDYSPEQMRFLNFGRVVDTTRLKEGFGFAPRWTTVQAFDDYVRGRALRPVLGRGRLEAAERTVLAAARAVPKVLG</sequence>
<comment type="caution">
    <text evidence="2">The sequence shown here is derived from an EMBL/GenBank/DDBJ whole genome shotgun (WGS) entry which is preliminary data.</text>
</comment>
<proteinExistence type="predicted"/>
<dbReference type="InterPro" id="IPR036291">
    <property type="entry name" value="NAD(P)-bd_dom_sf"/>
</dbReference>
<reference evidence="3" key="1">
    <citation type="journal article" date="2019" name="Int. J. Syst. Evol. Microbiol.">
        <title>The Global Catalogue of Microorganisms (GCM) 10K type strain sequencing project: providing services to taxonomists for standard genome sequencing and annotation.</title>
        <authorList>
            <consortium name="The Broad Institute Genomics Platform"/>
            <consortium name="The Broad Institute Genome Sequencing Center for Infectious Disease"/>
            <person name="Wu L."/>
            <person name="Ma J."/>
        </authorList>
    </citation>
    <scope>NUCLEOTIDE SEQUENCE [LARGE SCALE GENOMIC DNA]</scope>
    <source>
        <strain evidence="3">JCM 17906</strain>
    </source>
</reference>
<gene>
    <name evidence="2" type="ORF">GCM10023175_61290</name>
</gene>
<evidence type="ECO:0000259" key="1">
    <source>
        <dbReference type="Pfam" id="PF01370"/>
    </source>
</evidence>
<keyword evidence="3" id="KW-1185">Reference proteome</keyword>
<feature type="domain" description="NAD-dependent epimerase/dehydratase" evidence="1">
    <location>
        <begin position="22"/>
        <end position="252"/>
    </location>
</feature>
<organism evidence="2 3">
    <name type="scientific">Pseudonocardia xishanensis</name>
    <dbReference type="NCBI Taxonomy" id="630995"/>
    <lineage>
        <taxon>Bacteria</taxon>
        <taxon>Bacillati</taxon>
        <taxon>Actinomycetota</taxon>
        <taxon>Actinomycetes</taxon>
        <taxon>Pseudonocardiales</taxon>
        <taxon>Pseudonocardiaceae</taxon>
        <taxon>Pseudonocardia</taxon>
    </lineage>
</organism>
<name>A0ABP8S0U3_9PSEU</name>
<dbReference type="Proteomes" id="UP001501598">
    <property type="component" value="Unassembled WGS sequence"/>
</dbReference>
<dbReference type="PANTHER" id="PTHR43245">
    <property type="entry name" value="BIFUNCTIONAL POLYMYXIN RESISTANCE PROTEIN ARNA"/>
    <property type="match status" value="1"/>
</dbReference>
<dbReference type="SUPFAM" id="SSF51735">
    <property type="entry name" value="NAD(P)-binding Rossmann-fold domains"/>
    <property type="match status" value="1"/>
</dbReference>
<accession>A0ABP8S0U3</accession>
<dbReference type="InterPro" id="IPR001509">
    <property type="entry name" value="Epimerase_deHydtase"/>
</dbReference>